<dbReference type="PROSITE" id="PS50216">
    <property type="entry name" value="DHHC"/>
    <property type="match status" value="1"/>
</dbReference>
<feature type="domain" description="Palmitoyltransferase DHHC" evidence="12">
    <location>
        <begin position="48"/>
        <end position="189"/>
    </location>
</feature>
<comment type="catalytic activity">
    <reaction evidence="9 10">
        <text>L-cysteinyl-[protein] + hexadecanoyl-CoA = S-hexadecanoyl-L-cysteinyl-[protein] + CoA</text>
        <dbReference type="Rhea" id="RHEA:36683"/>
        <dbReference type="Rhea" id="RHEA-COMP:10131"/>
        <dbReference type="Rhea" id="RHEA-COMP:11032"/>
        <dbReference type="ChEBI" id="CHEBI:29950"/>
        <dbReference type="ChEBI" id="CHEBI:57287"/>
        <dbReference type="ChEBI" id="CHEBI:57379"/>
        <dbReference type="ChEBI" id="CHEBI:74151"/>
        <dbReference type="EC" id="2.3.1.225"/>
    </reaction>
</comment>
<evidence type="ECO:0000256" key="8">
    <source>
        <dbReference type="ARBA" id="ARBA00023315"/>
    </source>
</evidence>
<keyword evidence="14" id="KW-1185">Reference proteome</keyword>
<feature type="transmembrane region" description="Helical" evidence="10">
    <location>
        <begin position="151"/>
        <end position="173"/>
    </location>
</feature>
<evidence type="ECO:0000313" key="14">
    <source>
        <dbReference type="Proteomes" id="UP000268162"/>
    </source>
</evidence>
<dbReference type="GO" id="GO:0005794">
    <property type="term" value="C:Golgi apparatus"/>
    <property type="evidence" value="ECO:0007669"/>
    <property type="project" value="TreeGrafter"/>
</dbReference>
<keyword evidence="4 10" id="KW-1133">Transmembrane helix</keyword>
<comment type="similarity">
    <text evidence="10">Belongs to the DHHC palmitoyltransferase family.</text>
</comment>
<dbReference type="GO" id="GO:0019706">
    <property type="term" value="F:protein-cysteine S-palmitoyltransferase activity"/>
    <property type="evidence" value="ECO:0007669"/>
    <property type="project" value="UniProtKB-EC"/>
</dbReference>
<feature type="transmembrane region" description="Helical" evidence="10">
    <location>
        <begin position="92"/>
        <end position="118"/>
    </location>
</feature>
<gene>
    <name evidence="13" type="ORF">BJ085DRAFT_17365</name>
</gene>
<dbReference type="InterPro" id="IPR001594">
    <property type="entry name" value="Palmitoyltrfase_DHHC"/>
</dbReference>
<feature type="compositionally biased region" description="Pro residues" evidence="11">
    <location>
        <begin position="252"/>
        <end position="263"/>
    </location>
</feature>
<evidence type="ECO:0000256" key="3">
    <source>
        <dbReference type="ARBA" id="ARBA00022692"/>
    </source>
</evidence>
<keyword evidence="6" id="KW-0564">Palmitate</keyword>
<dbReference type="Proteomes" id="UP000268162">
    <property type="component" value="Unassembled WGS sequence"/>
</dbReference>
<keyword evidence="8 10" id="KW-0012">Acyltransferase</keyword>
<sequence length="263" mass="29517">MSLCTGLLNIAVSALDPTDPVVKQAAVPRNPVYDLTPGILVNNLVTGVCDVCLVQTDFHTRHCKRCNRCVAGFDHHCKWLNTCIGSRNYRTFIALLAVGWITALGYLANSIYIIYLFFYQKDVYLRRVADIFDLDTPQPDARASAVIGADVLVGCLTFLNWMAVSAVTQILVFHLRLRRTGQTTVDYLNELDDRRHAEAHLPPGVPTTGRVRFLRRLQTVSNAVRHTIRRVLRLPNPANGPTDLPYSYWKPPQQPEPVPLNAL</sequence>
<keyword evidence="2 10" id="KW-0808">Transferase</keyword>
<keyword evidence="7" id="KW-0449">Lipoprotein</keyword>
<protein>
    <recommendedName>
        <fullName evidence="10">Palmitoyltransferase</fullName>
        <ecNumber evidence="10">2.3.1.225</ecNumber>
    </recommendedName>
</protein>
<feature type="region of interest" description="Disordered" evidence="11">
    <location>
        <begin position="243"/>
        <end position="263"/>
    </location>
</feature>
<dbReference type="EC" id="2.3.1.225" evidence="10"/>
<comment type="subcellular location">
    <subcellularLocation>
        <location evidence="1">Membrane</location>
        <topology evidence="1">Multi-pass membrane protein</topology>
    </subcellularLocation>
</comment>
<dbReference type="InterPro" id="IPR039859">
    <property type="entry name" value="PFA4/ZDH16/20/ERF2-like"/>
</dbReference>
<dbReference type="Pfam" id="PF01529">
    <property type="entry name" value="DHHC"/>
    <property type="match status" value="1"/>
</dbReference>
<dbReference type="STRING" id="215637.A0A4P9ZZE3"/>
<dbReference type="GO" id="GO:0006612">
    <property type="term" value="P:protein targeting to membrane"/>
    <property type="evidence" value="ECO:0007669"/>
    <property type="project" value="TreeGrafter"/>
</dbReference>
<evidence type="ECO:0000256" key="6">
    <source>
        <dbReference type="ARBA" id="ARBA00023139"/>
    </source>
</evidence>
<evidence type="ECO:0000256" key="5">
    <source>
        <dbReference type="ARBA" id="ARBA00023136"/>
    </source>
</evidence>
<dbReference type="AlphaFoldDB" id="A0A4P9ZZE3"/>
<keyword evidence="3 10" id="KW-0812">Transmembrane</keyword>
<reference evidence="14" key="1">
    <citation type="journal article" date="2018" name="Nat. Microbiol.">
        <title>Leveraging single-cell genomics to expand the fungal tree of life.</title>
        <authorList>
            <person name="Ahrendt S.R."/>
            <person name="Quandt C.A."/>
            <person name="Ciobanu D."/>
            <person name="Clum A."/>
            <person name="Salamov A."/>
            <person name="Andreopoulos B."/>
            <person name="Cheng J.F."/>
            <person name="Woyke T."/>
            <person name="Pelin A."/>
            <person name="Henrissat B."/>
            <person name="Reynolds N.K."/>
            <person name="Benny G.L."/>
            <person name="Smith M.E."/>
            <person name="James T.Y."/>
            <person name="Grigoriev I.V."/>
        </authorList>
    </citation>
    <scope>NUCLEOTIDE SEQUENCE [LARGE SCALE GENOMIC DNA]</scope>
    <source>
        <strain evidence="14">RSA 468</strain>
    </source>
</reference>
<dbReference type="EMBL" id="ML002379">
    <property type="protein sequence ID" value="RKP38332.1"/>
    <property type="molecule type" value="Genomic_DNA"/>
</dbReference>
<evidence type="ECO:0000256" key="10">
    <source>
        <dbReference type="RuleBase" id="RU079119"/>
    </source>
</evidence>
<organism evidence="13 14">
    <name type="scientific">Dimargaris cristalligena</name>
    <dbReference type="NCBI Taxonomy" id="215637"/>
    <lineage>
        <taxon>Eukaryota</taxon>
        <taxon>Fungi</taxon>
        <taxon>Fungi incertae sedis</taxon>
        <taxon>Zoopagomycota</taxon>
        <taxon>Kickxellomycotina</taxon>
        <taxon>Dimargaritomycetes</taxon>
        <taxon>Dimargaritales</taxon>
        <taxon>Dimargaritaceae</taxon>
        <taxon>Dimargaris</taxon>
    </lineage>
</organism>
<dbReference type="PANTHER" id="PTHR22883">
    <property type="entry name" value="ZINC FINGER DHHC DOMAIN CONTAINING PROTEIN"/>
    <property type="match status" value="1"/>
</dbReference>
<evidence type="ECO:0000259" key="12">
    <source>
        <dbReference type="Pfam" id="PF01529"/>
    </source>
</evidence>
<evidence type="ECO:0000313" key="13">
    <source>
        <dbReference type="EMBL" id="RKP38332.1"/>
    </source>
</evidence>
<dbReference type="GO" id="GO:0005783">
    <property type="term" value="C:endoplasmic reticulum"/>
    <property type="evidence" value="ECO:0007669"/>
    <property type="project" value="TreeGrafter"/>
</dbReference>
<evidence type="ECO:0000256" key="1">
    <source>
        <dbReference type="ARBA" id="ARBA00004141"/>
    </source>
</evidence>
<evidence type="ECO:0000256" key="9">
    <source>
        <dbReference type="ARBA" id="ARBA00048048"/>
    </source>
</evidence>
<comment type="domain">
    <text evidence="10">The DHHC domain is required for palmitoyltransferase activity.</text>
</comment>
<name>A0A4P9ZZE3_9FUNG</name>
<accession>A0A4P9ZZE3</accession>
<evidence type="ECO:0000256" key="2">
    <source>
        <dbReference type="ARBA" id="ARBA00022679"/>
    </source>
</evidence>
<evidence type="ECO:0000256" key="11">
    <source>
        <dbReference type="SAM" id="MobiDB-lite"/>
    </source>
</evidence>
<proteinExistence type="inferred from homology"/>
<dbReference type="GO" id="GO:0016020">
    <property type="term" value="C:membrane"/>
    <property type="evidence" value="ECO:0007669"/>
    <property type="project" value="UniProtKB-SubCell"/>
</dbReference>
<evidence type="ECO:0000256" key="7">
    <source>
        <dbReference type="ARBA" id="ARBA00023288"/>
    </source>
</evidence>
<keyword evidence="5 10" id="KW-0472">Membrane</keyword>
<evidence type="ECO:0000256" key="4">
    <source>
        <dbReference type="ARBA" id="ARBA00022989"/>
    </source>
</evidence>